<feature type="region of interest" description="Disordered" evidence="1">
    <location>
        <begin position="362"/>
        <end position="381"/>
    </location>
</feature>
<proteinExistence type="predicted"/>
<evidence type="ECO:0000259" key="2">
    <source>
        <dbReference type="PROSITE" id="PS50004"/>
    </source>
</evidence>
<dbReference type="AlphaFoldDB" id="A0ABC8T9E6"/>
<feature type="non-terminal residue" evidence="3">
    <location>
        <position position="426"/>
    </location>
</feature>
<comment type="caution">
    <text evidence="3">The sequence shown here is derived from an EMBL/GenBank/DDBJ whole genome shotgun (WGS) entry which is preliminary data.</text>
</comment>
<gene>
    <name evidence="3" type="ORF">ILEXP_LOCUS35259</name>
</gene>
<dbReference type="EMBL" id="CAUOFW020004525">
    <property type="protein sequence ID" value="CAK9166052.1"/>
    <property type="molecule type" value="Genomic_DNA"/>
</dbReference>
<evidence type="ECO:0000313" key="4">
    <source>
        <dbReference type="Proteomes" id="UP001642360"/>
    </source>
</evidence>
<feature type="domain" description="C2" evidence="2">
    <location>
        <begin position="61"/>
        <end position="182"/>
    </location>
</feature>
<dbReference type="PROSITE" id="PS50004">
    <property type="entry name" value="C2"/>
    <property type="match status" value="1"/>
</dbReference>
<evidence type="ECO:0000313" key="3">
    <source>
        <dbReference type="EMBL" id="CAK9166052.1"/>
    </source>
</evidence>
<dbReference type="PANTHER" id="PTHR32246:SF103">
    <property type="entry name" value="CALCIUM-DEPENDENT LIPID-BINDING (CALB DOMAIN) FAMILY PROTEIN"/>
    <property type="match status" value="1"/>
</dbReference>
<protein>
    <recommendedName>
        <fullName evidence="2">C2 domain-containing protein</fullName>
    </recommendedName>
</protein>
<accession>A0ABC8T9E6</accession>
<dbReference type="CDD" id="cd04051">
    <property type="entry name" value="C2_SRC2_like"/>
    <property type="match status" value="1"/>
</dbReference>
<dbReference type="InterPro" id="IPR000008">
    <property type="entry name" value="C2_dom"/>
</dbReference>
<keyword evidence="4" id="KW-1185">Reference proteome</keyword>
<dbReference type="Gene3D" id="2.60.40.150">
    <property type="entry name" value="C2 domain"/>
    <property type="match status" value="1"/>
</dbReference>
<dbReference type="Pfam" id="PF00168">
    <property type="entry name" value="C2"/>
    <property type="match status" value="1"/>
</dbReference>
<dbReference type="SUPFAM" id="SSF49562">
    <property type="entry name" value="C2 domain (Calcium/lipid-binding domain, CaLB)"/>
    <property type="match status" value="1"/>
</dbReference>
<dbReference type="PANTHER" id="PTHR32246">
    <property type="entry name" value="INGRESSION PROTEIN FIC1"/>
    <property type="match status" value="1"/>
</dbReference>
<name>A0ABC8T9E6_9AQUA</name>
<reference evidence="3 4" key="1">
    <citation type="submission" date="2024-02" db="EMBL/GenBank/DDBJ databases">
        <authorList>
            <person name="Vignale AGUSTIN F."/>
            <person name="Sosa J E."/>
            <person name="Modenutti C."/>
        </authorList>
    </citation>
    <scope>NUCLEOTIDE SEQUENCE [LARGE SCALE GENOMIC DNA]</scope>
</reference>
<dbReference type="InterPro" id="IPR035892">
    <property type="entry name" value="C2_domain_sf"/>
</dbReference>
<dbReference type="Proteomes" id="UP001642360">
    <property type="component" value="Unassembled WGS sequence"/>
</dbReference>
<dbReference type="InterPro" id="IPR044750">
    <property type="entry name" value="C2_SRC2/BAP"/>
</dbReference>
<sequence>MHRGKIVVQIYHTKRTSLTSRHLQHPNEQWTHILPSSSVDASPCCVVPTADGEMGPTIPTPPASSTVTTSSVSHQSLPFRILEISLVSAQDLAPVSKSMRTYAVGWIDPNRKLTTSIDQKGHINPAWNEKFAFRVDDEFLCSDTSAITVEIYTISWLRHVLVGTVHVLIHNLISSAARPQNDSGIRFLALQIRRPSGCPQGILNMGVLLLDSTRRSMPLDVEMGKKVNIQSLQENEDNQEEKKVQQINEKIQFWRSLSLGTDITHEEFPMKSGSICNGSIINGSTCNDLELCSDVGPSASIVAAEIAKGSYAQVASTSKGLHIRGEVNEVGNSILEELTVEEAKAKGLKTDIERWRTVVPPRYGRRGEKPQPVSAHSRRHSDGGGLFSCFGNAYGFEFTIVCGASNNNIPTARLLEERGEFSYETK</sequence>
<organism evidence="3 4">
    <name type="scientific">Ilex paraguariensis</name>
    <name type="common">yerba mate</name>
    <dbReference type="NCBI Taxonomy" id="185542"/>
    <lineage>
        <taxon>Eukaryota</taxon>
        <taxon>Viridiplantae</taxon>
        <taxon>Streptophyta</taxon>
        <taxon>Embryophyta</taxon>
        <taxon>Tracheophyta</taxon>
        <taxon>Spermatophyta</taxon>
        <taxon>Magnoliopsida</taxon>
        <taxon>eudicotyledons</taxon>
        <taxon>Gunneridae</taxon>
        <taxon>Pentapetalae</taxon>
        <taxon>asterids</taxon>
        <taxon>campanulids</taxon>
        <taxon>Aquifoliales</taxon>
        <taxon>Aquifoliaceae</taxon>
        <taxon>Ilex</taxon>
    </lineage>
</organism>
<evidence type="ECO:0000256" key="1">
    <source>
        <dbReference type="SAM" id="MobiDB-lite"/>
    </source>
</evidence>
<dbReference type="SMART" id="SM00239">
    <property type="entry name" value="C2"/>
    <property type="match status" value="1"/>
</dbReference>